<feature type="domain" description="Solute-binding protein family 5" evidence="5">
    <location>
        <begin position="112"/>
        <end position="469"/>
    </location>
</feature>
<name>A0AAN2CB43_UNVUL</name>
<feature type="chain" id="PRO_5042967770" evidence="4">
    <location>
        <begin position="27"/>
        <end position="559"/>
    </location>
</feature>
<accession>A0AAN2CB43</accession>
<dbReference type="InterPro" id="IPR030678">
    <property type="entry name" value="Peptide/Ni-bd"/>
</dbReference>
<proteinExistence type="inferred from homology"/>
<dbReference type="PANTHER" id="PTHR30290:SF9">
    <property type="entry name" value="OLIGOPEPTIDE-BINDING PROTEIN APPA"/>
    <property type="match status" value="1"/>
</dbReference>
<protein>
    <submittedName>
        <fullName evidence="6">ABC transporter substrate-binding protein</fullName>
    </submittedName>
</protein>
<dbReference type="AlphaFoldDB" id="A0AAN2CB43"/>
<dbReference type="RefSeq" id="WP_317995390.1">
    <property type="nucleotide sequence ID" value="NZ_AP025523.1"/>
</dbReference>
<evidence type="ECO:0000256" key="4">
    <source>
        <dbReference type="SAM" id="SignalP"/>
    </source>
</evidence>
<dbReference type="Gene3D" id="3.90.76.10">
    <property type="entry name" value="Dipeptide-binding Protein, Domain 1"/>
    <property type="match status" value="1"/>
</dbReference>
<dbReference type="GO" id="GO:0015833">
    <property type="term" value="P:peptide transport"/>
    <property type="evidence" value="ECO:0007669"/>
    <property type="project" value="TreeGrafter"/>
</dbReference>
<evidence type="ECO:0000256" key="1">
    <source>
        <dbReference type="ARBA" id="ARBA00005695"/>
    </source>
</evidence>
<comment type="similarity">
    <text evidence="1">Belongs to the bacterial solute-binding protein 5 family.</text>
</comment>
<evidence type="ECO:0000313" key="7">
    <source>
        <dbReference type="Proteomes" id="UP001317532"/>
    </source>
</evidence>
<dbReference type="KEGG" id="vab:WPS_31020"/>
<feature type="signal peptide" evidence="4">
    <location>
        <begin position="1"/>
        <end position="26"/>
    </location>
</feature>
<reference evidence="6 7" key="1">
    <citation type="journal article" date="2022" name="ISME Commun">
        <title>Vulcanimicrobium alpinus gen. nov. sp. nov., the first cultivated representative of the candidate phylum 'Eremiobacterota', is a metabolically versatile aerobic anoxygenic phototroph.</title>
        <authorList>
            <person name="Yabe S."/>
            <person name="Muto K."/>
            <person name="Abe K."/>
            <person name="Yokota A."/>
            <person name="Staudigel H."/>
            <person name="Tebo B.M."/>
        </authorList>
    </citation>
    <scope>NUCLEOTIDE SEQUENCE [LARGE SCALE GENOMIC DNA]</scope>
    <source>
        <strain evidence="6 7">WC8-2</strain>
    </source>
</reference>
<dbReference type="CDD" id="cd08513">
    <property type="entry name" value="PBP2_thermophilic_Hb8_like"/>
    <property type="match status" value="1"/>
</dbReference>
<evidence type="ECO:0000313" key="6">
    <source>
        <dbReference type="EMBL" id="BDE07826.1"/>
    </source>
</evidence>
<evidence type="ECO:0000256" key="3">
    <source>
        <dbReference type="ARBA" id="ARBA00022729"/>
    </source>
</evidence>
<dbReference type="Proteomes" id="UP001317532">
    <property type="component" value="Chromosome"/>
</dbReference>
<sequence>MIHLALVRRRRLARVRWCDLARAACAAALLAGCAQQPAAQTARPAGTHPWTIPGKLRIGIAGTLNTLDPILSTQQIEAFAQTFVLDPLIATDPAGRDVPVLAAEVPTLENGGISRDGLTITYHLRHGVKWHDGAPFTSRDVAFTVAAIMNPNTNVATRHGYDRIARVETPDAYTVVFRLKAPFAPAVHTFFAHSDAPYMIMPAHLLAKYHDLNRVPFNESPVGTGPFKIERWVRGDRIEYVRNPGYFLGKPRLQSIELRFVPDENTLVNQLRAHEIDWFAQATPRVYPQLKTIDGVDVRLVPFNGNDAIIINLSRLPLDDVRVRRAIGLAIDKGQLVRDATFGTTVAATEDLPPLLWAFDPRAGTSRRDLPRARALLDAAGWHAGVDGIRARNGKRLELGVAYRSDSATDRQRSVLIASMLREAGIEIALKGYTTALLYGAPGNGILADGKYDLGLQTWYAGSDPDDSTQLLCSELAPHGYNWSRYCSPEMDAAQKIALTNYDRPTRKRAYATIESLLARDAPFIYLWWPRQIEAVSTDLKNFRPNGIVESWNAWQFEI</sequence>
<dbReference type="GO" id="GO:1904680">
    <property type="term" value="F:peptide transmembrane transporter activity"/>
    <property type="evidence" value="ECO:0007669"/>
    <property type="project" value="TreeGrafter"/>
</dbReference>
<dbReference type="EMBL" id="AP025523">
    <property type="protein sequence ID" value="BDE07826.1"/>
    <property type="molecule type" value="Genomic_DNA"/>
</dbReference>
<dbReference type="Gene3D" id="3.10.105.10">
    <property type="entry name" value="Dipeptide-binding Protein, Domain 3"/>
    <property type="match status" value="1"/>
</dbReference>
<gene>
    <name evidence="6" type="ORF">WPS_31020</name>
</gene>
<keyword evidence="7" id="KW-1185">Reference proteome</keyword>
<dbReference type="GO" id="GO:0043190">
    <property type="term" value="C:ATP-binding cassette (ABC) transporter complex"/>
    <property type="evidence" value="ECO:0007669"/>
    <property type="project" value="InterPro"/>
</dbReference>
<dbReference type="GO" id="GO:0042597">
    <property type="term" value="C:periplasmic space"/>
    <property type="evidence" value="ECO:0007669"/>
    <property type="project" value="UniProtKB-ARBA"/>
</dbReference>
<keyword evidence="3 4" id="KW-0732">Signal</keyword>
<keyword evidence="2" id="KW-0813">Transport</keyword>
<dbReference type="PIRSF" id="PIRSF002741">
    <property type="entry name" value="MppA"/>
    <property type="match status" value="1"/>
</dbReference>
<dbReference type="Gene3D" id="3.40.190.10">
    <property type="entry name" value="Periplasmic binding protein-like II"/>
    <property type="match status" value="1"/>
</dbReference>
<dbReference type="InterPro" id="IPR000914">
    <property type="entry name" value="SBP_5_dom"/>
</dbReference>
<dbReference type="PANTHER" id="PTHR30290">
    <property type="entry name" value="PERIPLASMIC BINDING COMPONENT OF ABC TRANSPORTER"/>
    <property type="match status" value="1"/>
</dbReference>
<evidence type="ECO:0000256" key="2">
    <source>
        <dbReference type="ARBA" id="ARBA00022448"/>
    </source>
</evidence>
<dbReference type="Pfam" id="PF00496">
    <property type="entry name" value="SBP_bac_5"/>
    <property type="match status" value="1"/>
</dbReference>
<organism evidence="6 7">
    <name type="scientific">Vulcanimicrobium alpinum</name>
    <dbReference type="NCBI Taxonomy" id="3016050"/>
    <lineage>
        <taxon>Bacteria</taxon>
        <taxon>Bacillati</taxon>
        <taxon>Vulcanimicrobiota</taxon>
        <taxon>Vulcanimicrobiia</taxon>
        <taxon>Vulcanimicrobiales</taxon>
        <taxon>Vulcanimicrobiaceae</taxon>
        <taxon>Vulcanimicrobium</taxon>
    </lineage>
</organism>
<evidence type="ECO:0000259" key="5">
    <source>
        <dbReference type="Pfam" id="PF00496"/>
    </source>
</evidence>
<dbReference type="InterPro" id="IPR039424">
    <property type="entry name" value="SBP_5"/>
</dbReference>
<dbReference type="SUPFAM" id="SSF53850">
    <property type="entry name" value="Periplasmic binding protein-like II"/>
    <property type="match status" value="1"/>
</dbReference>